<dbReference type="AlphaFoldDB" id="A0A222VUC1"/>
<dbReference type="EMBL" id="FMZE01000008">
    <property type="protein sequence ID" value="SDD39168.1"/>
    <property type="molecule type" value="Genomic_DNA"/>
</dbReference>
<organism evidence="1 2">
    <name type="scientific">Prauserella marina</name>
    <dbReference type="NCBI Taxonomy" id="530584"/>
    <lineage>
        <taxon>Bacteria</taxon>
        <taxon>Bacillati</taxon>
        <taxon>Actinomycetota</taxon>
        <taxon>Actinomycetes</taxon>
        <taxon>Pseudonocardiales</taxon>
        <taxon>Pseudonocardiaceae</taxon>
        <taxon>Prauserella</taxon>
    </lineage>
</organism>
<dbReference type="STRING" id="530584.SAMN05421630_1086"/>
<dbReference type="RefSeq" id="WP_091807546.1">
    <property type="nucleotide sequence ID" value="NZ_CP016353.1"/>
</dbReference>
<dbReference type="Proteomes" id="UP000199494">
    <property type="component" value="Unassembled WGS sequence"/>
</dbReference>
<protein>
    <submittedName>
        <fullName evidence="1">Uncharacterized protein</fullName>
    </submittedName>
</protein>
<gene>
    <name evidence="1" type="ORF">SAMN05421630_1086</name>
</gene>
<keyword evidence="2" id="KW-1185">Reference proteome</keyword>
<evidence type="ECO:0000313" key="1">
    <source>
        <dbReference type="EMBL" id="SDD39168.1"/>
    </source>
</evidence>
<reference evidence="1 2" key="1">
    <citation type="submission" date="2016-10" db="EMBL/GenBank/DDBJ databases">
        <authorList>
            <person name="de Groot N.N."/>
        </authorList>
    </citation>
    <scope>NUCLEOTIDE SEQUENCE [LARGE SCALE GENOMIC DNA]</scope>
    <source>
        <strain evidence="1 2">CGMCC 4.5506</strain>
    </source>
</reference>
<dbReference type="KEGG" id="pmad:BAY61_22450"/>
<evidence type="ECO:0000313" key="2">
    <source>
        <dbReference type="Proteomes" id="UP000199494"/>
    </source>
</evidence>
<sequence length="114" mass="12312">MNDIQLTHAQIKELRQAFAEARDQVHKLTTNTETTVNSTRGGSWLGTALNAATNLFSGRIAPYEQAINRRITAMEEAVFSGQNLVNAAEEESGQDLSVVDPASMGGGGMQFSRL</sequence>
<accession>A0A222VUC1</accession>
<proteinExistence type="predicted"/>
<name>A0A222VUC1_9PSEU</name>